<protein>
    <submittedName>
        <fullName evidence="2">Uncharacterized protein</fullName>
    </submittedName>
</protein>
<evidence type="ECO:0000313" key="2">
    <source>
        <dbReference type="EMBL" id="KAK7691418.1"/>
    </source>
</evidence>
<proteinExistence type="predicted"/>
<sequence length="344" mass="38641">MSDNTSPSLFDISGFTFGLLGLAGTVQLFCLIAFYFFPKRRLHGLEISYAEAYFLYHCGVQEGILASDIKRIEEKLQWTRAEINEVHSAVFCLGGFWGQVFAIFGRLSQKFHDLNVAAKELCVDIASSSQKGRRVLEASGQCYKPCILPMMNSASIPLYPAMIQSTLGEEHTQRSHSESDFRQHCDFTPHQAWSAQASISHLASASAEPKPIHRDSMCSVSTSATVVDIDPMNRADATTIVQPGRPVRPCESRQPEPHEVLFLDVSKTVLTQEETASLATTIEDRYKDIQYLMELLLSNLHHLSELRPQPEERDISDEPSKFESCLSKLQHCWTRSPKPHILPL</sequence>
<evidence type="ECO:0000256" key="1">
    <source>
        <dbReference type="SAM" id="Phobius"/>
    </source>
</evidence>
<dbReference type="EMBL" id="JASBNA010000005">
    <property type="protein sequence ID" value="KAK7691418.1"/>
    <property type="molecule type" value="Genomic_DNA"/>
</dbReference>
<accession>A0AAW0GD12</accession>
<comment type="caution">
    <text evidence="2">The sequence shown here is derived from an EMBL/GenBank/DDBJ whole genome shotgun (WGS) entry which is preliminary data.</text>
</comment>
<evidence type="ECO:0000313" key="3">
    <source>
        <dbReference type="Proteomes" id="UP001385951"/>
    </source>
</evidence>
<feature type="transmembrane region" description="Helical" evidence="1">
    <location>
        <begin position="12"/>
        <end position="37"/>
    </location>
</feature>
<keyword evidence="1" id="KW-1133">Transmembrane helix</keyword>
<keyword evidence="3" id="KW-1185">Reference proteome</keyword>
<organism evidence="2 3">
    <name type="scientific">Cerrena zonata</name>
    <dbReference type="NCBI Taxonomy" id="2478898"/>
    <lineage>
        <taxon>Eukaryota</taxon>
        <taxon>Fungi</taxon>
        <taxon>Dikarya</taxon>
        <taxon>Basidiomycota</taxon>
        <taxon>Agaricomycotina</taxon>
        <taxon>Agaricomycetes</taxon>
        <taxon>Polyporales</taxon>
        <taxon>Cerrenaceae</taxon>
        <taxon>Cerrena</taxon>
    </lineage>
</organism>
<keyword evidence="1" id="KW-0812">Transmembrane</keyword>
<dbReference type="AlphaFoldDB" id="A0AAW0GD12"/>
<dbReference type="Proteomes" id="UP001385951">
    <property type="component" value="Unassembled WGS sequence"/>
</dbReference>
<reference evidence="2 3" key="1">
    <citation type="submission" date="2022-09" db="EMBL/GenBank/DDBJ databases">
        <authorList>
            <person name="Palmer J.M."/>
        </authorList>
    </citation>
    <scope>NUCLEOTIDE SEQUENCE [LARGE SCALE GENOMIC DNA]</scope>
    <source>
        <strain evidence="2 3">DSM 7382</strain>
    </source>
</reference>
<name>A0AAW0GD12_9APHY</name>
<keyword evidence="1" id="KW-0472">Membrane</keyword>
<gene>
    <name evidence="2" type="ORF">QCA50_004817</name>
</gene>